<gene>
    <name evidence="2" type="ORF">A3A71_00625</name>
</gene>
<accession>A0A1F5EBA4</accession>
<dbReference type="EMBL" id="MEZX01000002">
    <property type="protein sequence ID" value="OGD64546.1"/>
    <property type="molecule type" value="Genomic_DNA"/>
</dbReference>
<keyword evidence="1" id="KW-1133">Transmembrane helix</keyword>
<sequence length="115" mass="12955">MLITLAKVLATIFAALIISKSILSYKQHKENLFLTAFWVITWGVIVLFAFYPDLIGSLFGERKVGVGTVLGIGLMFVYFVLYRIYVKADRVERELQKLVRELAVKEGGSSDPKNP</sequence>
<keyword evidence="1" id="KW-0472">Membrane</keyword>
<organism evidence="2 3">
    <name type="scientific">Candidatus Berkelbacteria bacterium RIFCSPLOWO2_01_FULL_50_28</name>
    <dbReference type="NCBI Taxonomy" id="1797471"/>
    <lineage>
        <taxon>Bacteria</taxon>
        <taxon>Candidatus Berkelbacteria</taxon>
    </lineage>
</organism>
<evidence type="ECO:0008006" key="4">
    <source>
        <dbReference type="Google" id="ProtNLM"/>
    </source>
</evidence>
<name>A0A1F5EBA4_9BACT</name>
<keyword evidence="1" id="KW-0812">Transmembrane</keyword>
<dbReference type="STRING" id="1797471.A3A71_00625"/>
<dbReference type="Proteomes" id="UP000177481">
    <property type="component" value="Unassembled WGS sequence"/>
</dbReference>
<proteinExistence type="predicted"/>
<feature type="transmembrane region" description="Helical" evidence="1">
    <location>
        <begin position="6"/>
        <end position="25"/>
    </location>
</feature>
<dbReference type="Pfam" id="PF10066">
    <property type="entry name" value="DUF2304"/>
    <property type="match status" value="1"/>
</dbReference>
<evidence type="ECO:0000256" key="1">
    <source>
        <dbReference type="SAM" id="Phobius"/>
    </source>
</evidence>
<comment type="caution">
    <text evidence="2">The sequence shown here is derived from an EMBL/GenBank/DDBJ whole genome shotgun (WGS) entry which is preliminary data.</text>
</comment>
<reference evidence="2 3" key="1">
    <citation type="journal article" date="2016" name="Nat. Commun.">
        <title>Thousands of microbial genomes shed light on interconnected biogeochemical processes in an aquifer system.</title>
        <authorList>
            <person name="Anantharaman K."/>
            <person name="Brown C.T."/>
            <person name="Hug L.A."/>
            <person name="Sharon I."/>
            <person name="Castelle C.J."/>
            <person name="Probst A.J."/>
            <person name="Thomas B.C."/>
            <person name="Singh A."/>
            <person name="Wilkins M.J."/>
            <person name="Karaoz U."/>
            <person name="Brodie E.L."/>
            <person name="Williams K.H."/>
            <person name="Hubbard S.S."/>
            <person name="Banfield J.F."/>
        </authorList>
    </citation>
    <scope>NUCLEOTIDE SEQUENCE [LARGE SCALE GENOMIC DNA]</scope>
</reference>
<protein>
    <recommendedName>
        <fullName evidence="4">DUF2304 domain-containing protein</fullName>
    </recommendedName>
</protein>
<dbReference type="AlphaFoldDB" id="A0A1F5EBA4"/>
<dbReference type="InterPro" id="IPR019277">
    <property type="entry name" value="DUF2304"/>
</dbReference>
<evidence type="ECO:0000313" key="2">
    <source>
        <dbReference type="EMBL" id="OGD64546.1"/>
    </source>
</evidence>
<evidence type="ECO:0000313" key="3">
    <source>
        <dbReference type="Proteomes" id="UP000177481"/>
    </source>
</evidence>
<feature type="transmembrane region" description="Helical" evidence="1">
    <location>
        <begin position="64"/>
        <end position="85"/>
    </location>
</feature>
<feature type="transmembrane region" description="Helical" evidence="1">
    <location>
        <begin position="32"/>
        <end position="52"/>
    </location>
</feature>